<dbReference type="EC" id="5.3.1.9" evidence="7"/>
<organism evidence="9 10">
    <name type="scientific">Columbia Basin potato purple top phytoplasma</name>
    <dbReference type="NCBI Taxonomy" id="307134"/>
    <lineage>
        <taxon>Bacteria</taxon>
        <taxon>Bacillati</taxon>
        <taxon>Mycoplasmatota</taxon>
        <taxon>Mollicutes</taxon>
        <taxon>Acholeplasmatales</taxon>
        <taxon>Acholeplasmataceae</taxon>
        <taxon>Candidatus Phytoplasma</taxon>
        <taxon>16SrVI (Clover proliferation group)</taxon>
    </lineage>
</organism>
<name>A0ABT5L8T7_9MOLU</name>
<dbReference type="InterPro" id="IPR018189">
    <property type="entry name" value="Phosphoglucose_isomerase_CS"/>
</dbReference>
<dbReference type="InterPro" id="IPR046348">
    <property type="entry name" value="SIS_dom_sf"/>
</dbReference>
<keyword evidence="5 7" id="KW-0413">Isomerase</keyword>
<dbReference type="InterPro" id="IPR035476">
    <property type="entry name" value="SIS_PGI_1"/>
</dbReference>
<evidence type="ECO:0000256" key="5">
    <source>
        <dbReference type="ARBA" id="ARBA00023235"/>
    </source>
</evidence>
<dbReference type="InterPro" id="IPR001672">
    <property type="entry name" value="G6P_Isomerase"/>
</dbReference>
<evidence type="ECO:0000256" key="1">
    <source>
        <dbReference type="ARBA" id="ARBA00004926"/>
    </source>
</evidence>
<dbReference type="InterPro" id="IPR035482">
    <property type="entry name" value="SIS_PGI_2"/>
</dbReference>
<comment type="caution">
    <text evidence="7">Lacks conserved residue(s) required for the propagation of feature annotation.</text>
</comment>
<comment type="pathway">
    <text evidence="1 7 8">Carbohydrate degradation; glycolysis; D-glyceraldehyde 3-phosphate and glycerone phosphate from D-glucose: step 2/4.</text>
</comment>
<comment type="function">
    <text evidence="7">Catalyzes the reversible isomerization of glucose-6-phosphate to fructose-6-phosphate.</text>
</comment>
<dbReference type="PROSITE" id="PS00174">
    <property type="entry name" value="P_GLUCOSE_ISOMERASE_2"/>
    <property type="match status" value="1"/>
</dbReference>
<dbReference type="SUPFAM" id="SSF53697">
    <property type="entry name" value="SIS domain"/>
    <property type="match status" value="1"/>
</dbReference>
<dbReference type="PRINTS" id="PR00662">
    <property type="entry name" value="G6PISOMERASE"/>
</dbReference>
<dbReference type="HAMAP" id="MF_00473">
    <property type="entry name" value="G6P_isomerase"/>
    <property type="match status" value="1"/>
</dbReference>
<proteinExistence type="inferred from homology"/>
<keyword evidence="4 7" id="KW-0324">Glycolysis</keyword>
<dbReference type="PANTHER" id="PTHR11469:SF1">
    <property type="entry name" value="GLUCOSE-6-PHOSPHATE ISOMERASE"/>
    <property type="match status" value="1"/>
</dbReference>
<keyword evidence="7" id="KW-0963">Cytoplasm</keyword>
<dbReference type="EMBL" id="JANHJP010000004">
    <property type="protein sequence ID" value="MDC9032035.1"/>
    <property type="molecule type" value="Genomic_DNA"/>
</dbReference>
<dbReference type="Gene3D" id="3.40.50.10490">
    <property type="entry name" value="Glucose-6-phosphate isomerase like protein, domain 1"/>
    <property type="match status" value="2"/>
</dbReference>
<evidence type="ECO:0000256" key="7">
    <source>
        <dbReference type="HAMAP-Rule" id="MF_00473"/>
    </source>
</evidence>
<evidence type="ECO:0000256" key="6">
    <source>
        <dbReference type="ARBA" id="ARBA00029321"/>
    </source>
</evidence>
<comment type="caution">
    <text evidence="9">The sequence shown here is derived from an EMBL/GenBank/DDBJ whole genome shotgun (WGS) entry which is preliminary data.</text>
</comment>
<dbReference type="RefSeq" id="WP_273585253.1">
    <property type="nucleotide sequence ID" value="NZ_JANHJP010000004.1"/>
</dbReference>
<protein>
    <recommendedName>
        <fullName evidence="7">Glucose-6-phosphate isomerase</fullName>
        <shortName evidence="7">GPI</shortName>
        <ecNumber evidence="7">5.3.1.9</ecNumber>
    </recommendedName>
    <alternativeName>
        <fullName evidence="7">Phosphoglucose isomerase</fullName>
        <shortName evidence="7">PGI</shortName>
    </alternativeName>
    <alternativeName>
        <fullName evidence="7">Phosphohexose isomerase</fullName>
        <shortName evidence="7">PHI</shortName>
    </alternativeName>
</protein>
<dbReference type="PROSITE" id="PS51463">
    <property type="entry name" value="P_GLUCOSE_ISOMERASE_3"/>
    <property type="match status" value="1"/>
</dbReference>
<dbReference type="Proteomes" id="UP001221763">
    <property type="component" value="Unassembled WGS sequence"/>
</dbReference>
<evidence type="ECO:0000256" key="3">
    <source>
        <dbReference type="ARBA" id="ARBA00022432"/>
    </source>
</evidence>
<comment type="similarity">
    <text evidence="2 7 8">Belongs to the GPI family.</text>
</comment>
<reference evidence="9 10" key="1">
    <citation type="journal article" date="2023" name="Plant">
        <title>Draft Genome Sequence Resource of CBPPT1, a 'Candidatus Phytoplasma trifolii'-Related Strain Associated with Potato Purple Top Disease in the Columbia Basin, U.S.A.</title>
        <authorList>
            <person name="Wei W."/>
            <person name="Shao J."/>
            <person name="Bottner-Parker K.D."/>
            <person name="Zhao Y."/>
        </authorList>
    </citation>
    <scope>NUCLEOTIDE SEQUENCE [LARGE SCALE GENOMIC DNA]</scope>
    <source>
        <strain evidence="9 10">CBPPT1</strain>
    </source>
</reference>
<dbReference type="CDD" id="cd05016">
    <property type="entry name" value="SIS_PGI_2"/>
    <property type="match status" value="1"/>
</dbReference>
<keyword evidence="10" id="KW-1185">Reference proteome</keyword>
<feature type="active site" evidence="7">
    <location>
        <position position="419"/>
    </location>
</feature>
<evidence type="ECO:0000313" key="9">
    <source>
        <dbReference type="EMBL" id="MDC9032035.1"/>
    </source>
</evidence>
<dbReference type="NCBIfam" id="NF010697">
    <property type="entry name" value="PRK14097.1"/>
    <property type="match status" value="1"/>
</dbReference>
<evidence type="ECO:0000313" key="10">
    <source>
        <dbReference type="Proteomes" id="UP001221763"/>
    </source>
</evidence>
<evidence type="ECO:0000256" key="4">
    <source>
        <dbReference type="ARBA" id="ARBA00023152"/>
    </source>
</evidence>
<sequence>MKFKLDIQGIKNFLDWDKESSLIKSQILKIHDQLHKDNDLKNKYLGWLTLPLDQNTISNIKQIQKLRKLNEDLEVLVVIGIGGSYLGAKAGIEFLKTPFKKTKTEIIFAGYQVSGDYLTNLICYLKNKKWAINVISKSGTTLEPSLTFRILKQEIEKKYGKEKAKKNIFVTTDATKGILLNIAQKEGYETFFLPNSIGGRFSVLTPVGLLPFIFADLDAEAILKGALQAYQDTLTNDFNNNLAYQYAAARYLMFTKLNKKIELFVSYEPHLSSFAEWWKQLFAETEGKEGKGLFVSSVNNSTDLHSLGQFIQEGPRMMFETILNISSIKDDCSIPLIDKDLDKLNYLSGRTFSDINQTILRATKEAHIEGGVPNIEIFIPRLDEYSLGYLIYFFQKSCAMSGYLIGINPFDQPGVEFYKQKMFSLLKNKTHWF</sequence>
<accession>A0ABT5L8T7</accession>
<keyword evidence="3 7" id="KW-0312">Gluconeogenesis</keyword>
<comment type="pathway">
    <text evidence="7">Carbohydrate biosynthesis; gluconeogenesis.</text>
</comment>
<comment type="subcellular location">
    <subcellularLocation>
        <location evidence="7">Cytoplasm</location>
    </subcellularLocation>
</comment>
<feature type="active site" description="Proton donor" evidence="7">
    <location>
        <position position="284"/>
    </location>
</feature>
<comment type="catalytic activity">
    <reaction evidence="6 7 8">
        <text>alpha-D-glucose 6-phosphate = beta-D-fructose 6-phosphate</text>
        <dbReference type="Rhea" id="RHEA:11816"/>
        <dbReference type="ChEBI" id="CHEBI:57634"/>
        <dbReference type="ChEBI" id="CHEBI:58225"/>
        <dbReference type="EC" id="5.3.1.9"/>
    </reaction>
</comment>
<evidence type="ECO:0000256" key="2">
    <source>
        <dbReference type="ARBA" id="ARBA00006604"/>
    </source>
</evidence>
<dbReference type="GO" id="GO:0016853">
    <property type="term" value="F:isomerase activity"/>
    <property type="evidence" value="ECO:0007669"/>
    <property type="project" value="UniProtKB-KW"/>
</dbReference>
<dbReference type="CDD" id="cd05015">
    <property type="entry name" value="SIS_PGI_1"/>
    <property type="match status" value="1"/>
</dbReference>
<dbReference type="Pfam" id="PF00342">
    <property type="entry name" value="PGI"/>
    <property type="match status" value="1"/>
</dbReference>
<dbReference type="PROSITE" id="PS00765">
    <property type="entry name" value="P_GLUCOSE_ISOMERASE_1"/>
    <property type="match status" value="1"/>
</dbReference>
<gene>
    <name evidence="7" type="primary">pgi</name>
    <name evidence="9" type="ORF">M8044_000256</name>
</gene>
<evidence type="ECO:0000256" key="8">
    <source>
        <dbReference type="RuleBase" id="RU000612"/>
    </source>
</evidence>
<dbReference type="PANTHER" id="PTHR11469">
    <property type="entry name" value="GLUCOSE-6-PHOSPHATE ISOMERASE"/>
    <property type="match status" value="1"/>
</dbReference>